<comment type="caution">
    <text evidence="1">The sequence shown here is derived from an EMBL/GenBank/DDBJ whole genome shotgun (WGS) entry which is preliminary data.</text>
</comment>
<accession>A0A7J9NXT3</accession>
<evidence type="ECO:0000313" key="1">
    <source>
        <dbReference type="EMBL" id="MBA2851833.1"/>
    </source>
</evidence>
<reference evidence="1 2" key="1">
    <citation type="submission" date="2020-07" db="EMBL/GenBank/DDBJ databases">
        <title>Genomic Encyclopedia of Type Strains, Phase IV (KMG-V): Genome sequencing to study the core and pangenomes of soil and plant-associated prokaryotes.</title>
        <authorList>
            <person name="Whitman W."/>
        </authorList>
    </citation>
    <scope>NUCLEOTIDE SEQUENCE [LARGE SCALE GENOMIC DNA]</scope>
    <source>
        <strain evidence="1 2">A1</strain>
    </source>
</reference>
<dbReference type="RefSeq" id="WP_181501652.1">
    <property type="nucleotide sequence ID" value="NZ_JACDUH010000003.1"/>
</dbReference>
<sequence length="68" mass="7760">MYSTTVKEMEAMVYREIEVTMEAYEFTLDSTTIVNSLYNLLNSLDSMDVNAALQRLNMIVSKRSTLLG</sequence>
<dbReference type="Proteomes" id="UP000564425">
    <property type="component" value="Unassembled WGS sequence"/>
</dbReference>
<dbReference type="EMBL" id="JACDUH010000003">
    <property type="protein sequence ID" value="MBA2851833.1"/>
    <property type="molecule type" value="Genomic_DNA"/>
</dbReference>
<evidence type="ECO:0000313" key="2">
    <source>
        <dbReference type="Proteomes" id="UP000564425"/>
    </source>
</evidence>
<gene>
    <name evidence="1" type="ORF">HNP86_001992</name>
</gene>
<protein>
    <submittedName>
        <fullName evidence="1">Uncharacterized protein</fullName>
    </submittedName>
</protein>
<dbReference type="AlphaFoldDB" id="A0A7J9NXT3"/>
<name>A0A7J9NXT3_METMI</name>
<organism evidence="1 2">
    <name type="scientific">Methanococcus maripaludis</name>
    <name type="common">Methanococcus deltae</name>
    <dbReference type="NCBI Taxonomy" id="39152"/>
    <lineage>
        <taxon>Archaea</taxon>
        <taxon>Methanobacteriati</taxon>
        <taxon>Methanobacteriota</taxon>
        <taxon>Methanomada group</taxon>
        <taxon>Methanococci</taxon>
        <taxon>Methanococcales</taxon>
        <taxon>Methanococcaceae</taxon>
        <taxon>Methanococcus</taxon>
    </lineage>
</organism>
<proteinExistence type="predicted"/>